<evidence type="ECO:0000313" key="5">
    <source>
        <dbReference type="EMBL" id="MUG73142.1"/>
    </source>
</evidence>
<sequence length="282" mass="32434">MRHVVDLVFFSSKKQTITHSTTKWGETLPYIVIDLEFNGRKHYAIHPMEILEIGAVKLNEHLQIVDTFQSYINPKYPINQFALNFCKIDKDVLTTSPPFPEVIAKFIDFCGVDYKIVAWGSTDFFSLFVDCKIHAISSDWLTRLIDMSRFFDGGLQQVLAAKEIPFVGQHHSALDDALNACELLKINPDIVKSERYYKPDHFKLCTGGIKKKISSALNQAVQNNSFLTWQEFASDKETQDYFDIMNLSESEIEMVETLFSKFYKQTYGRKTRSKLRSSAPTL</sequence>
<evidence type="ECO:0000259" key="4">
    <source>
        <dbReference type="SMART" id="SM00479"/>
    </source>
</evidence>
<dbReference type="Gene3D" id="3.30.420.10">
    <property type="entry name" value="Ribonuclease H-like superfamily/Ribonuclease H"/>
    <property type="match status" value="1"/>
</dbReference>
<organism evidence="5 6">
    <name type="scientific">Paenibacillus validus</name>
    <dbReference type="NCBI Taxonomy" id="44253"/>
    <lineage>
        <taxon>Bacteria</taxon>
        <taxon>Bacillati</taxon>
        <taxon>Bacillota</taxon>
        <taxon>Bacilli</taxon>
        <taxon>Bacillales</taxon>
        <taxon>Paenibacillaceae</taxon>
        <taxon>Paenibacillus</taxon>
    </lineage>
</organism>
<dbReference type="SUPFAM" id="SSF53098">
    <property type="entry name" value="Ribonuclease H-like"/>
    <property type="match status" value="1"/>
</dbReference>
<dbReference type="GO" id="GO:0003676">
    <property type="term" value="F:nucleic acid binding"/>
    <property type="evidence" value="ECO:0007669"/>
    <property type="project" value="InterPro"/>
</dbReference>
<protein>
    <recommendedName>
        <fullName evidence="4">Exonuclease domain-containing protein</fullName>
    </recommendedName>
</protein>
<dbReference type="InterPro" id="IPR047201">
    <property type="entry name" value="ERI-1_3'hExo-like"/>
</dbReference>
<dbReference type="AlphaFoldDB" id="A0A7X2ZE14"/>
<dbReference type="InterPro" id="IPR012337">
    <property type="entry name" value="RNaseH-like_sf"/>
</dbReference>
<dbReference type="InterPro" id="IPR051274">
    <property type="entry name" value="3-5_Exoribonuclease"/>
</dbReference>
<dbReference type="PANTHER" id="PTHR23044:SF61">
    <property type="entry name" value="3'-5' EXORIBONUCLEASE 1-RELATED"/>
    <property type="match status" value="1"/>
</dbReference>
<dbReference type="SMART" id="SM00479">
    <property type="entry name" value="EXOIII"/>
    <property type="match status" value="1"/>
</dbReference>
<reference evidence="5 6" key="1">
    <citation type="submission" date="2019-11" db="EMBL/GenBank/DDBJ databases">
        <title>Draft genome sequences of five Paenibacillus species of dairy origin.</title>
        <authorList>
            <person name="Olajide A.M."/>
            <person name="Chen S."/>
            <person name="Lapointe G."/>
        </authorList>
    </citation>
    <scope>NUCLEOTIDE SEQUENCE [LARGE SCALE GENOMIC DNA]</scope>
    <source>
        <strain evidence="5 6">2CS3</strain>
    </source>
</reference>
<dbReference type="Proteomes" id="UP000450917">
    <property type="component" value="Unassembled WGS sequence"/>
</dbReference>
<accession>A0A7X2ZE14</accession>
<feature type="domain" description="Exonuclease" evidence="4">
    <location>
        <begin position="29"/>
        <end position="193"/>
    </location>
</feature>
<keyword evidence="2" id="KW-0378">Hydrolase</keyword>
<evidence type="ECO:0000256" key="2">
    <source>
        <dbReference type="ARBA" id="ARBA00022801"/>
    </source>
</evidence>
<gene>
    <name evidence="5" type="ORF">GNP93_21155</name>
</gene>
<keyword evidence="6" id="KW-1185">Reference proteome</keyword>
<evidence type="ECO:0000313" key="6">
    <source>
        <dbReference type="Proteomes" id="UP000450917"/>
    </source>
</evidence>
<dbReference type="Pfam" id="PF00929">
    <property type="entry name" value="RNase_T"/>
    <property type="match status" value="1"/>
</dbReference>
<evidence type="ECO:0000256" key="1">
    <source>
        <dbReference type="ARBA" id="ARBA00022722"/>
    </source>
</evidence>
<dbReference type="GO" id="GO:0000175">
    <property type="term" value="F:3'-5'-RNA exonuclease activity"/>
    <property type="evidence" value="ECO:0007669"/>
    <property type="project" value="InterPro"/>
</dbReference>
<dbReference type="InterPro" id="IPR013520">
    <property type="entry name" value="Ribonucl_H"/>
</dbReference>
<comment type="caution">
    <text evidence="5">The sequence shown here is derived from an EMBL/GenBank/DDBJ whole genome shotgun (WGS) entry which is preliminary data.</text>
</comment>
<dbReference type="CDD" id="cd06133">
    <property type="entry name" value="ERI-1_3'hExo_like"/>
    <property type="match status" value="1"/>
</dbReference>
<dbReference type="EMBL" id="WNZX01000022">
    <property type="protein sequence ID" value="MUG73142.1"/>
    <property type="molecule type" value="Genomic_DNA"/>
</dbReference>
<name>A0A7X2ZE14_9BACL</name>
<evidence type="ECO:0000256" key="3">
    <source>
        <dbReference type="ARBA" id="ARBA00022839"/>
    </source>
</evidence>
<proteinExistence type="predicted"/>
<keyword evidence="3" id="KW-0269">Exonuclease</keyword>
<dbReference type="PANTHER" id="PTHR23044">
    <property type="entry name" value="3'-5' EXONUCLEASE ERI1-RELATED"/>
    <property type="match status" value="1"/>
</dbReference>
<dbReference type="InterPro" id="IPR036397">
    <property type="entry name" value="RNaseH_sf"/>
</dbReference>
<keyword evidence="1" id="KW-0540">Nuclease</keyword>